<name>A0A168RCZ0_9BACT</name>
<dbReference type="NCBIfam" id="NF045966">
    <property type="entry name" value="YcsE_rel_Pase"/>
    <property type="match status" value="1"/>
</dbReference>
<dbReference type="NCBIfam" id="TIGR01484">
    <property type="entry name" value="HAD-SF-IIB"/>
    <property type="match status" value="1"/>
</dbReference>
<dbReference type="RefSeq" id="WP_063626205.1">
    <property type="nucleotide sequence ID" value="NZ_LVLH01000035.1"/>
</dbReference>
<gene>
    <name evidence="2" type="ORF">MGALLINA_04220</name>
</gene>
<evidence type="ECO:0000256" key="1">
    <source>
        <dbReference type="ARBA" id="ARBA00001946"/>
    </source>
</evidence>
<dbReference type="Proteomes" id="UP000076983">
    <property type="component" value="Unassembled WGS sequence"/>
</dbReference>
<dbReference type="EMBL" id="LVLH01000035">
    <property type="protein sequence ID" value="OAB48851.1"/>
    <property type="molecule type" value="Genomic_DNA"/>
</dbReference>
<comment type="cofactor">
    <cofactor evidence="1">
        <name>Mg(2+)</name>
        <dbReference type="ChEBI" id="CHEBI:18420"/>
    </cofactor>
</comment>
<dbReference type="OrthoDB" id="388819at2"/>
<dbReference type="GO" id="GO:0016791">
    <property type="term" value="F:phosphatase activity"/>
    <property type="evidence" value="ECO:0007669"/>
    <property type="project" value="TreeGrafter"/>
</dbReference>
<protein>
    <submittedName>
        <fullName evidence="2">COF family HAD hydrolase protein</fullName>
    </submittedName>
</protein>
<proteinExistence type="predicted"/>
<dbReference type="Pfam" id="PF08282">
    <property type="entry name" value="Hydrolase_3"/>
    <property type="match status" value="1"/>
</dbReference>
<dbReference type="PATRIC" id="fig|29557.3.peg.414"/>
<dbReference type="Gene3D" id="3.30.1240.10">
    <property type="match status" value="1"/>
</dbReference>
<dbReference type="InterPro" id="IPR036412">
    <property type="entry name" value="HAD-like_sf"/>
</dbReference>
<keyword evidence="3" id="KW-1185">Reference proteome</keyword>
<dbReference type="PANTHER" id="PTHR10000">
    <property type="entry name" value="PHOSPHOSERINE PHOSPHATASE"/>
    <property type="match status" value="1"/>
</dbReference>
<dbReference type="PANTHER" id="PTHR10000:SF8">
    <property type="entry name" value="HAD SUPERFAMILY HYDROLASE-LIKE, TYPE 3"/>
    <property type="match status" value="1"/>
</dbReference>
<dbReference type="AlphaFoldDB" id="A0A168RCZ0"/>
<evidence type="ECO:0000313" key="2">
    <source>
        <dbReference type="EMBL" id="OAB48851.1"/>
    </source>
</evidence>
<organism evidence="2 3">
    <name type="scientific">Mycoplasmopsis gallinarum</name>
    <dbReference type="NCBI Taxonomy" id="29557"/>
    <lineage>
        <taxon>Bacteria</taxon>
        <taxon>Bacillati</taxon>
        <taxon>Mycoplasmatota</taxon>
        <taxon>Mycoplasmoidales</taxon>
        <taxon>Metamycoplasmataceae</taxon>
        <taxon>Mycoplasmopsis</taxon>
    </lineage>
</organism>
<dbReference type="Gene3D" id="3.40.50.1000">
    <property type="entry name" value="HAD superfamily/HAD-like"/>
    <property type="match status" value="1"/>
</dbReference>
<accession>A0A168RCZ0</accession>
<dbReference type="GO" id="GO:0005829">
    <property type="term" value="C:cytosol"/>
    <property type="evidence" value="ECO:0007669"/>
    <property type="project" value="TreeGrafter"/>
</dbReference>
<reference evidence="2 3" key="1">
    <citation type="submission" date="2016-03" db="EMBL/GenBank/DDBJ databases">
        <title>Genome sequence of Mycoplasma gallinarum strain Mgn_IPT.</title>
        <authorList>
            <person name="Yacoub E."/>
            <person name="Sirand-Pugnet P."/>
            <person name="Barre A."/>
            <person name="Maurier F."/>
            <person name="Blanchard A."/>
            <person name="Ben Abdelmoumen B.M."/>
        </authorList>
    </citation>
    <scope>NUCLEOTIDE SEQUENCE [LARGE SCALE GENOMIC DNA]</scope>
    <source>
        <strain evidence="2 3">Mgn_IPT</strain>
    </source>
</reference>
<comment type="caution">
    <text evidence="2">The sequence shown here is derived from an EMBL/GenBank/DDBJ whole genome shotgun (WGS) entry which is preliminary data.</text>
</comment>
<dbReference type="GO" id="GO:0000287">
    <property type="term" value="F:magnesium ion binding"/>
    <property type="evidence" value="ECO:0007669"/>
    <property type="project" value="TreeGrafter"/>
</dbReference>
<keyword evidence="2" id="KW-0378">Hydrolase</keyword>
<dbReference type="SUPFAM" id="SSF56784">
    <property type="entry name" value="HAD-like"/>
    <property type="match status" value="1"/>
</dbReference>
<dbReference type="InterPro" id="IPR006379">
    <property type="entry name" value="HAD-SF_hydro_IIB"/>
</dbReference>
<dbReference type="STRING" id="29557.MGALLINA_04220"/>
<sequence length="282" mass="32270">MKLSKNELKSNIKMAAFDVDGTIMAFGHPEFTVKMKETFSDLAKNHIYSIIASAREFVTIGNFLEQLPTLDYFIGANGMFIYDYKNKKMLYEKPMKYDEMMLIYQNILNDPNCEGFNIVDLKNVYYSDGMNIDTWFLKPHQAKLKPMSKIEEIDKEHIHIITLSSYDEQTTEALAQKVEKIIAEHNLDLEVNSRWHKGLFVAPKGISKFNALEILAQKLNLSASKNLIAFGDSGNDYEMIENSAYGVRVGNHDEHLKTIADDAAMNPIDDGVYYKLKELNLI</sequence>
<evidence type="ECO:0000313" key="3">
    <source>
        <dbReference type="Proteomes" id="UP000076983"/>
    </source>
</evidence>
<dbReference type="InterPro" id="IPR023214">
    <property type="entry name" value="HAD_sf"/>
</dbReference>